<evidence type="ECO:0000256" key="1">
    <source>
        <dbReference type="ARBA" id="ARBA00009199"/>
    </source>
</evidence>
<feature type="domain" description="Amidase" evidence="4">
    <location>
        <begin position="66"/>
        <end position="556"/>
    </location>
</feature>
<reference evidence="5 6" key="1">
    <citation type="journal article" date="2018" name="Evol. Lett.">
        <title>Horizontal gene cluster transfer increased hallucinogenic mushroom diversity.</title>
        <authorList>
            <person name="Reynolds H.T."/>
            <person name="Vijayakumar V."/>
            <person name="Gluck-Thaler E."/>
            <person name="Korotkin H.B."/>
            <person name="Matheny P.B."/>
            <person name="Slot J.C."/>
        </authorList>
    </citation>
    <scope>NUCLEOTIDE SEQUENCE [LARGE SCALE GENOMIC DNA]</scope>
    <source>
        <strain evidence="5 6">2631</strain>
    </source>
</reference>
<evidence type="ECO:0000256" key="2">
    <source>
        <dbReference type="ARBA" id="ARBA00022801"/>
    </source>
</evidence>
<dbReference type="EMBL" id="NHYD01003423">
    <property type="protein sequence ID" value="PPQ78251.1"/>
    <property type="molecule type" value="Genomic_DNA"/>
</dbReference>
<dbReference type="InParanoid" id="A0A409WIF2"/>
<dbReference type="InterPro" id="IPR036928">
    <property type="entry name" value="AS_sf"/>
</dbReference>
<comment type="caution">
    <text evidence="5">The sequence shown here is derived from an EMBL/GenBank/DDBJ whole genome shotgun (WGS) entry which is preliminary data.</text>
</comment>
<feature type="active site" description="Charge relay system" evidence="3">
    <location>
        <position position="127"/>
    </location>
</feature>
<feature type="active site" description="Charge relay system" evidence="3">
    <location>
        <position position="202"/>
    </location>
</feature>
<dbReference type="OrthoDB" id="6428749at2759"/>
<dbReference type="GO" id="GO:0016787">
    <property type="term" value="F:hydrolase activity"/>
    <property type="evidence" value="ECO:0007669"/>
    <property type="project" value="UniProtKB-KW"/>
</dbReference>
<comment type="similarity">
    <text evidence="1">Belongs to the amidase family.</text>
</comment>
<proteinExistence type="inferred from homology"/>
<organism evidence="5 6">
    <name type="scientific">Psilocybe cyanescens</name>
    <dbReference type="NCBI Taxonomy" id="93625"/>
    <lineage>
        <taxon>Eukaryota</taxon>
        <taxon>Fungi</taxon>
        <taxon>Dikarya</taxon>
        <taxon>Basidiomycota</taxon>
        <taxon>Agaricomycotina</taxon>
        <taxon>Agaricomycetes</taxon>
        <taxon>Agaricomycetidae</taxon>
        <taxon>Agaricales</taxon>
        <taxon>Agaricineae</taxon>
        <taxon>Strophariaceae</taxon>
        <taxon>Psilocybe</taxon>
    </lineage>
</organism>
<dbReference type="Proteomes" id="UP000283269">
    <property type="component" value="Unassembled WGS sequence"/>
</dbReference>
<protein>
    <recommendedName>
        <fullName evidence="4">Amidase domain-containing protein</fullName>
    </recommendedName>
</protein>
<gene>
    <name evidence="5" type="ORF">CVT25_011710</name>
</gene>
<accession>A0A409WIF2</accession>
<dbReference type="STRING" id="93625.A0A409WIF2"/>
<evidence type="ECO:0000256" key="3">
    <source>
        <dbReference type="PIRSR" id="PIRSR001221-1"/>
    </source>
</evidence>
<dbReference type="Gene3D" id="3.90.1300.10">
    <property type="entry name" value="Amidase signature (AS) domain"/>
    <property type="match status" value="1"/>
</dbReference>
<dbReference type="SUPFAM" id="SSF75304">
    <property type="entry name" value="Amidase signature (AS) enzymes"/>
    <property type="match status" value="1"/>
</dbReference>
<dbReference type="PANTHER" id="PTHR46072:SF10">
    <property type="entry name" value="ACETAMIDASE"/>
    <property type="match status" value="1"/>
</dbReference>
<dbReference type="PANTHER" id="PTHR46072">
    <property type="entry name" value="AMIDASE-RELATED-RELATED"/>
    <property type="match status" value="1"/>
</dbReference>
<evidence type="ECO:0000313" key="5">
    <source>
        <dbReference type="EMBL" id="PPQ78251.1"/>
    </source>
</evidence>
<evidence type="ECO:0000259" key="4">
    <source>
        <dbReference type="Pfam" id="PF01425"/>
    </source>
</evidence>
<dbReference type="AlphaFoldDB" id="A0A409WIF2"/>
<keyword evidence="6" id="KW-1185">Reference proteome</keyword>
<sequence length="579" mass="62470">MLFSLFPSAHQVACAWKQNERQSKIASLPAIYSTPLSSSEEKIHALSISQLVSQCQSGTIAPSAIMMAYAKKTLLAQQATNCVADIMFEEALLIPPVANWAPGVDSESVNDDAIRERSLLGVPVSIKDTVDIEGHDSTVGFSSNVGRPATTSSAIVRLLQDEGALVHVKTTVPTGLIAIETASDVYGRTTNPYSPAHSAGASTGGGGALVACGGSKIEIGTDLAGSVRIPAHFCGVWTLKGSSGRFPSWGTKSSMMGLESIPIVASPLAGNLADLREFWKRVVSAEPWQYDHTCIPLPWKDINLQDEGRKLKWGVVRDDSSLPLSPACERALSMVISALKKKGHEVVVFQPPDMTEGLNIGNQLLFSDGGQQIRNALNPGDKVTPATKAVLDLFNIPKLIKKILAYLIRSSDPASSELLNIMHTKTVVADRDNVAARDIYRAKWHKKWTEEGLDFVLTSPMPTPAIENGSSLKTTLMSAGYLFLFSLLDYTAGVLPVTTVDKALDRLPHDFTASDEYKRFSPVAKIACSVYDAEKMHGLPLGVQIIGRRLEEEKVLEGMQVIETALCEQGSSFVNQVKL</sequence>
<dbReference type="Pfam" id="PF01425">
    <property type="entry name" value="Amidase"/>
    <property type="match status" value="1"/>
</dbReference>
<feature type="active site" description="Acyl-ester intermediate" evidence="3">
    <location>
        <position position="226"/>
    </location>
</feature>
<dbReference type="PIRSF" id="PIRSF001221">
    <property type="entry name" value="Amidase_fungi"/>
    <property type="match status" value="1"/>
</dbReference>
<evidence type="ECO:0000313" key="6">
    <source>
        <dbReference type="Proteomes" id="UP000283269"/>
    </source>
</evidence>
<keyword evidence="2" id="KW-0378">Hydrolase</keyword>
<name>A0A409WIF2_PSICY</name>
<dbReference type="InterPro" id="IPR023631">
    <property type="entry name" value="Amidase_dom"/>
</dbReference>